<dbReference type="Proteomes" id="UP000199287">
    <property type="component" value="Unassembled WGS sequence"/>
</dbReference>
<dbReference type="Pfam" id="PF02311">
    <property type="entry name" value="AraC_binding"/>
    <property type="match status" value="1"/>
</dbReference>
<dbReference type="SMART" id="SM00342">
    <property type="entry name" value="HTH_ARAC"/>
    <property type="match status" value="1"/>
</dbReference>
<reference evidence="6" key="1">
    <citation type="submission" date="2016-10" db="EMBL/GenBank/DDBJ databases">
        <authorList>
            <person name="Varghese N."/>
            <person name="Submissions S."/>
        </authorList>
    </citation>
    <scope>NUCLEOTIDE SEQUENCE [LARGE SCALE GENOMIC DNA]</scope>
    <source>
        <strain evidence="6">Z-7934</strain>
    </source>
</reference>
<keyword evidence="6" id="KW-1185">Reference proteome</keyword>
<evidence type="ECO:0000256" key="2">
    <source>
        <dbReference type="ARBA" id="ARBA00023125"/>
    </source>
</evidence>
<dbReference type="GO" id="GO:0003700">
    <property type="term" value="F:DNA-binding transcription factor activity"/>
    <property type="evidence" value="ECO:0007669"/>
    <property type="project" value="InterPro"/>
</dbReference>
<dbReference type="PANTHER" id="PTHR43280:SF2">
    <property type="entry name" value="HTH-TYPE TRANSCRIPTIONAL REGULATOR EXSA"/>
    <property type="match status" value="1"/>
</dbReference>
<dbReference type="RefSeq" id="WP_093371884.1">
    <property type="nucleotide sequence ID" value="NZ_FOQA01000005.1"/>
</dbReference>
<dbReference type="InterPro" id="IPR003313">
    <property type="entry name" value="AraC-bd"/>
</dbReference>
<evidence type="ECO:0000256" key="3">
    <source>
        <dbReference type="ARBA" id="ARBA00023163"/>
    </source>
</evidence>
<evidence type="ECO:0000313" key="6">
    <source>
        <dbReference type="Proteomes" id="UP000199287"/>
    </source>
</evidence>
<dbReference type="Pfam" id="PF12833">
    <property type="entry name" value="HTH_18"/>
    <property type="match status" value="1"/>
</dbReference>
<keyword evidence="1" id="KW-0805">Transcription regulation</keyword>
<dbReference type="SUPFAM" id="SSF51182">
    <property type="entry name" value="RmlC-like cupins"/>
    <property type="match status" value="1"/>
</dbReference>
<dbReference type="GO" id="GO:0043565">
    <property type="term" value="F:sequence-specific DNA binding"/>
    <property type="evidence" value="ECO:0007669"/>
    <property type="project" value="InterPro"/>
</dbReference>
<proteinExistence type="predicted"/>
<keyword evidence="2 5" id="KW-0238">DNA-binding</keyword>
<protein>
    <submittedName>
        <fullName evidence="5">AraC-type DNA-binding protein</fullName>
    </submittedName>
</protein>
<dbReference type="InterPro" id="IPR011051">
    <property type="entry name" value="RmlC_Cupin_sf"/>
</dbReference>
<dbReference type="AlphaFoldDB" id="A0A1I3EI95"/>
<organism evidence="5 6">
    <name type="scientific">Tindallia magadiensis</name>
    <dbReference type="NCBI Taxonomy" id="69895"/>
    <lineage>
        <taxon>Bacteria</taxon>
        <taxon>Bacillati</taxon>
        <taxon>Bacillota</taxon>
        <taxon>Clostridia</taxon>
        <taxon>Peptostreptococcales</taxon>
        <taxon>Tindalliaceae</taxon>
        <taxon>Tindallia</taxon>
    </lineage>
</organism>
<dbReference type="Gene3D" id="1.10.10.60">
    <property type="entry name" value="Homeodomain-like"/>
    <property type="match status" value="2"/>
</dbReference>
<dbReference type="OrthoDB" id="9791615at2"/>
<sequence length="806" mass="95081">MNDVKRNTTEHMINQLSDSMDFLVAKKQHSYKASLIQFSHEIFSVHNEVEILYMVRGKIKLQTKYGERLLNEGDHCLIKPRTAHKVIAEENDNIVFVFQMDETKLREVESSGLLNVEKHIRAHEIHKILFEKIGNLYLQQIRGEEDFPEVQRDIMMIGYCINKLLSRRPTYITNENMDNIKMVVYDVAEAYITEGNFRKTLEEIADEYNISYSYFSRMFRELTGLSFTRFVTKLKLSFVAEQVLSTDDAIVDIAVSCGYKESRQMNRDFKKHFNMSPISMRNKYKKLKLEGNENCLLSIPEMKPFLDQIEKKGFLESGNFLKQSELSLYMEESLGICKKKWGVVTDFESLIMNKGDCSKQKMMSIGKMLFKELAIRFIRFKIRYINGSFYFKIENDQWETLGEFMMESIISVALKFSVIPIFQIDFGLKYNQLINPPVGHKELYLDMLEKFNRLFRSLSPDHLKICRYELYIDIFNTTIKEDYLDIVSYGMDAFVELIKEKVSHEKKYRGVHIGNFILNSKRLNCKHLRIMKNKLIQFDFFSAQFTMTEKKQTNALDFNSIQERYCHGENRLNKMLPKGSDGSNPRIMIDVTYELRRKIKKNMKTMTGYHALLNIILSEPQRSFSVISNFQLKWMENYRKHVQSFAFTNKIFKEPLHYLLNLYQLTARSEVIMAKEGCFIAKCSEGILGIFYLGYRDYIETVGYQNIPKSRQHQIIIPEASGKYKISQYTFNESICTQNQEHDFYDDEAFFQQEEYNYIQKTMMPELRIDCKMFVNGVYHTVNLQPYDICIVKLDKLTDEDIEDIS</sequence>
<dbReference type="Gene3D" id="2.60.120.10">
    <property type="entry name" value="Jelly Rolls"/>
    <property type="match status" value="1"/>
</dbReference>
<evidence type="ECO:0000313" key="5">
    <source>
        <dbReference type="EMBL" id="SFH98715.1"/>
    </source>
</evidence>
<dbReference type="PROSITE" id="PS01124">
    <property type="entry name" value="HTH_ARAC_FAMILY_2"/>
    <property type="match status" value="1"/>
</dbReference>
<dbReference type="PANTHER" id="PTHR43280">
    <property type="entry name" value="ARAC-FAMILY TRANSCRIPTIONAL REGULATOR"/>
    <property type="match status" value="1"/>
</dbReference>
<dbReference type="InterPro" id="IPR018060">
    <property type="entry name" value="HTH_AraC"/>
</dbReference>
<keyword evidence="3" id="KW-0804">Transcription</keyword>
<feature type="domain" description="HTH araC/xylS-type" evidence="4">
    <location>
        <begin position="182"/>
        <end position="283"/>
    </location>
</feature>
<evidence type="ECO:0000259" key="4">
    <source>
        <dbReference type="PROSITE" id="PS01124"/>
    </source>
</evidence>
<dbReference type="EMBL" id="FOQA01000005">
    <property type="protein sequence ID" value="SFH98715.1"/>
    <property type="molecule type" value="Genomic_DNA"/>
</dbReference>
<accession>A0A1I3EI95</accession>
<dbReference type="SUPFAM" id="SSF46689">
    <property type="entry name" value="Homeodomain-like"/>
    <property type="match status" value="2"/>
</dbReference>
<evidence type="ECO:0000256" key="1">
    <source>
        <dbReference type="ARBA" id="ARBA00023015"/>
    </source>
</evidence>
<dbReference type="STRING" id="69895.SAMN05192551_10518"/>
<dbReference type="InterPro" id="IPR014710">
    <property type="entry name" value="RmlC-like_jellyroll"/>
</dbReference>
<dbReference type="CDD" id="cd02208">
    <property type="entry name" value="cupin_RmlC-like"/>
    <property type="match status" value="1"/>
</dbReference>
<dbReference type="InterPro" id="IPR009057">
    <property type="entry name" value="Homeodomain-like_sf"/>
</dbReference>
<name>A0A1I3EI95_9FIRM</name>
<gene>
    <name evidence="5" type="ORF">SAMN05192551_10518</name>
</gene>